<dbReference type="OrthoDB" id="9792137at2"/>
<dbReference type="PANTHER" id="PTHR30143">
    <property type="entry name" value="ACID HYDRATASE"/>
    <property type="match status" value="1"/>
</dbReference>
<dbReference type="Gene3D" id="3.90.850.10">
    <property type="entry name" value="Fumarylacetoacetase-like, C-terminal domain"/>
    <property type="match status" value="1"/>
</dbReference>
<dbReference type="Proteomes" id="UP000215483">
    <property type="component" value="Unassembled WGS sequence"/>
</dbReference>
<keyword evidence="1" id="KW-0456">Lyase</keyword>
<evidence type="ECO:0000313" key="3">
    <source>
        <dbReference type="EMBL" id="OXY92366.1"/>
    </source>
</evidence>
<organism evidence="3 4">
    <name type="scientific">Streptomyces diastatochromogenes</name>
    <dbReference type="NCBI Taxonomy" id="42236"/>
    <lineage>
        <taxon>Bacteria</taxon>
        <taxon>Bacillati</taxon>
        <taxon>Actinomycetota</taxon>
        <taxon>Actinomycetes</taxon>
        <taxon>Kitasatosporales</taxon>
        <taxon>Streptomycetaceae</taxon>
        <taxon>Streptomyces</taxon>
    </lineage>
</organism>
<dbReference type="AlphaFoldDB" id="A0A233S9L5"/>
<dbReference type="InterPro" id="IPR036663">
    <property type="entry name" value="Fumarylacetoacetase_C_sf"/>
</dbReference>
<sequence>MSLTARQRAEAAALLRHAEYHAAPIAPLSALLPGLDPADAYAVQRGNIARRQADGATVIGHKVGLTSAAMQRLLGVTEPDFGHLLDDMVRRDGTAVFAGRYCRPRVEPEICFLLSRPLRGPGVTSADVLAATDAVAPALEIVDSRILDWNITLVDTVADNASSGGLVCGPWTPLGKAPDLASVTVDLLLDGERLASGSGREVLGHPAAAVAWLANTLAGFGTALEPGQLILPGAMTTAPFVSAGHTVEARFSGLGPVSVTFV</sequence>
<dbReference type="InterPro" id="IPR011234">
    <property type="entry name" value="Fumarylacetoacetase-like_C"/>
</dbReference>
<proteinExistence type="predicted"/>
<dbReference type="SUPFAM" id="SSF56529">
    <property type="entry name" value="FAH"/>
    <property type="match status" value="1"/>
</dbReference>
<dbReference type="GO" id="GO:0008684">
    <property type="term" value="F:2-oxopent-4-enoate hydratase activity"/>
    <property type="evidence" value="ECO:0007669"/>
    <property type="project" value="TreeGrafter"/>
</dbReference>
<name>A0A233S9L5_STRDA</name>
<evidence type="ECO:0000256" key="1">
    <source>
        <dbReference type="ARBA" id="ARBA00023239"/>
    </source>
</evidence>
<comment type="caution">
    <text evidence="3">The sequence shown here is derived from an EMBL/GenBank/DDBJ whole genome shotgun (WGS) entry which is preliminary data.</text>
</comment>
<gene>
    <name evidence="3" type="ORF">BEK98_26695</name>
</gene>
<dbReference type="PANTHER" id="PTHR30143:SF0">
    <property type="entry name" value="2-KETO-4-PENTENOATE HYDRATASE"/>
    <property type="match status" value="1"/>
</dbReference>
<dbReference type="GO" id="GO:0005737">
    <property type="term" value="C:cytoplasm"/>
    <property type="evidence" value="ECO:0007669"/>
    <property type="project" value="TreeGrafter"/>
</dbReference>
<dbReference type="Pfam" id="PF01557">
    <property type="entry name" value="FAA_hydrolase"/>
    <property type="match status" value="1"/>
</dbReference>
<dbReference type="EMBL" id="MCGQ01000023">
    <property type="protein sequence ID" value="OXY92366.1"/>
    <property type="molecule type" value="Genomic_DNA"/>
</dbReference>
<dbReference type="RefSeq" id="WP_094219312.1">
    <property type="nucleotide sequence ID" value="NZ_MCGQ01000023.1"/>
</dbReference>
<keyword evidence="4" id="KW-1185">Reference proteome</keyword>
<dbReference type="InterPro" id="IPR050772">
    <property type="entry name" value="Hydratase-Decarb/MhpD_sf"/>
</dbReference>
<protein>
    <submittedName>
        <fullName evidence="3">2-keto-4-pentenoate hydratase</fullName>
    </submittedName>
</protein>
<reference evidence="3 4" key="1">
    <citation type="submission" date="2016-07" db="EMBL/GenBank/DDBJ databases">
        <title>Draft genome of Streptomyces diastatochromogenes.</title>
        <authorList>
            <person name="Podduturi R."/>
            <person name="Lukassen M.B."/>
            <person name="Clausen N."/>
            <person name="Nielsen J.L."/>
            <person name="Jorgensen N.O."/>
        </authorList>
    </citation>
    <scope>NUCLEOTIDE SEQUENCE [LARGE SCALE GENOMIC DNA]</scope>
    <source>
        <strain evidence="3 4">DSM 40608</strain>
    </source>
</reference>
<evidence type="ECO:0000259" key="2">
    <source>
        <dbReference type="Pfam" id="PF01557"/>
    </source>
</evidence>
<accession>A0A233S9L5</accession>
<feature type="domain" description="Fumarylacetoacetase-like C-terminal" evidence="2">
    <location>
        <begin position="100"/>
        <end position="261"/>
    </location>
</feature>
<evidence type="ECO:0000313" key="4">
    <source>
        <dbReference type="Proteomes" id="UP000215483"/>
    </source>
</evidence>